<dbReference type="InterPro" id="IPR011042">
    <property type="entry name" value="6-blade_b-propeller_TolB-like"/>
</dbReference>
<accession>W9GL73</accession>
<dbReference type="InterPro" id="IPR048031">
    <property type="entry name" value="ScyD/ScyE-like"/>
</dbReference>
<reference evidence="2" key="1">
    <citation type="submission" date="2013-08" db="EMBL/GenBank/DDBJ databases">
        <title>Intrasporangium oryzae NRRL B-24470.</title>
        <authorList>
            <person name="Liu H."/>
            <person name="Wang G."/>
        </authorList>
    </citation>
    <scope>NUCLEOTIDE SEQUENCE [LARGE SCALE GENOMIC DNA]</scope>
    <source>
        <strain evidence="2">Q5-1</strain>
    </source>
</reference>
<proteinExistence type="predicted"/>
<comment type="caution">
    <text evidence="1">The sequence shown here is derived from an EMBL/GenBank/DDBJ whole genome shotgun (WGS) entry which is preliminary data.</text>
</comment>
<keyword evidence="2" id="KW-1185">Reference proteome</keyword>
<dbReference type="EMBL" id="AWQS01000104">
    <property type="protein sequence ID" value="EWT05553.1"/>
    <property type="molecule type" value="Genomic_DNA"/>
</dbReference>
<evidence type="ECO:0008006" key="3">
    <source>
        <dbReference type="Google" id="ProtNLM"/>
    </source>
</evidence>
<evidence type="ECO:0000313" key="2">
    <source>
        <dbReference type="Proteomes" id="UP000019494"/>
    </source>
</evidence>
<protein>
    <recommendedName>
        <fullName evidence="3">ScyD/ScyE family protein</fullName>
    </recommendedName>
</protein>
<dbReference type="AlphaFoldDB" id="W9GL73"/>
<name>W9GL73_9MICO</name>
<dbReference type="Proteomes" id="UP000019494">
    <property type="component" value="Unassembled WGS sequence"/>
</dbReference>
<evidence type="ECO:0000313" key="1">
    <source>
        <dbReference type="EMBL" id="EWT05553.1"/>
    </source>
</evidence>
<gene>
    <name evidence="1" type="ORF">N864_04000</name>
</gene>
<dbReference type="PATRIC" id="fig|584657.3.peg.2554"/>
<dbReference type="NCBIfam" id="NF033206">
    <property type="entry name" value="ScyE_fam"/>
    <property type="match status" value="1"/>
</dbReference>
<dbReference type="SUPFAM" id="SSF63829">
    <property type="entry name" value="Calcium-dependent phosphotriesterase"/>
    <property type="match status" value="1"/>
</dbReference>
<dbReference type="Gene3D" id="2.120.10.30">
    <property type="entry name" value="TolB, C-terminal domain"/>
    <property type="match status" value="1"/>
</dbReference>
<organism evidence="1 2">
    <name type="scientific">Intrasporangium chromatireducens Q5-1</name>
    <dbReference type="NCBI Taxonomy" id="584657"/>
    <lineage>
        <taxon>Bacteria</taxon>
        <taxon>Bacillati</taxon>
        <taxon>Actinomycetota</taxon>
        <taxon>Actinomycetes</taxon>
        <taxon>Micrococcales</taxon>
        <taxon>Intrasporangiaceae</taxon>
        <taxon>Intrasporangium</taxon>
    </lineage>
</organism>
<sequence>MAALSAGLVGTAGVFASAGAATAHGRTSDTRHHAPTVIATGLNNPRQLAFSPEGELYVAEAGTTGTSNCQTSPEFGTVCVGLTGSVARIGEKGHVNRVVTGLPSSGTASEPIGPSDLVFTGNHEFALVIGLGGSPTYRAGFGSMGRLLGTVVKVDLHHRRHSPKVKKVFDVAGYEAKNNPDGTDIDSNGVGIARTHKGFVVADAGANDVISTRRHGSTVAVLAPVPTTKPVSVPGGPTLPAGFPADAVPTDVVRGPDGAWYVSQLVGFPFEKGASSIWRIVPGHAPQKWATGLTNVTSLAFDHHGRLYAVEIAANGLLSGPTGDLVRIKPHSSTHSVVAGNLFAPYGVAIRGSSAYVTTGSTMETAPGTGQVIKIHL</sequence>